<reference evidence="1 2" key="1">
    <citation type="submission" date="2019-08" db="EMBL/GenBank/DDBJ databases">
        <title>Complete genome sequence of Candidatus Uab amorphum.</title>
        <authorList>
            <person name="Shiratori T."/>
            <person name="Suzuki S."/>
            <person name="Kakizawa Y."/>
            <person name="Ishida K."/>
        </authorList>
    </citation>
    <scope>NUCLEOTIDE SEQUENCE [LARGE SCALE GENOMIC DNA]</scope>
    <source>
        <strain evidence="1 2">SRT547</strain>
    </source>
</reference>
<name>A0A5S9IMC9_UABAM</name>
<dbReference type="KEGG" id="uam:UABAM_02546"/>
<protein>
    <submittedName>
        <fullName evidence="1">Uncharacterized protein</fullName>
    </submittedName>
</protein>
<proteinExistence type="predicted"/>
<sequence length="203" mass="24592">MFKFKFRLFPLGFITGMFDPEKLLEVIREGCQDGYRILRREFTFETRRKFGIFMLPAFGMVFRREEKNQDPEHDYRLATYCTRFFTRTVNLNKLQETLDQAADGGFEMYYAMKYPARFLLIFPREAYMFIFRKPYSGEGKQYKYFIQQTPYRFFTKTIDPQRYENELNESGAKGQIKRTFRDERRVFGIFRQQTVVAVFETTS</sequence>
<dbReference type="EMBL" id="AP019860">
    <property type="protein sequence ID" value="BBM84190.1"/>
    <property type="molecule type" value="Genomic_DNA"/>
</dbReference>
<organism evidence="1 2">
    <name type="scientific">Uabimicrobium amorphum</name>
    <dbReference type="NCBI Taxonomy" id="2596890"/>
    <lineage>
        <taxon>Bacteria</taxon>
        <taxon>Pseudomonadati</taxon>
        <taxon>Planctomycetota</taxon>
        <taxon>Candidatus Uabimicrobiia</taxon>
        <taxon>Candidatus Uabimicrobiales</taxon>
        <taxon>Candidatus Uabimicrobiaceae</taxon>
        <taxon>Candidatus Uabimicrobium</taxon>
    </lineage>
</organism>
<accession>A0A5S9IMC9</accession>
<gene>
    <name evidence="1" type="ORF">UABAM_02546</name>
</gene>
<dbReference type="RefSeq" id="WP_151968360.1">
    <property type="nucleotide sequence ID" value="NZ_AP019860.1"/>
</dbReference>
<evidence type="ECO:0000313" key="2">
    <source>
        <dbReference type="Proteomes" id="UP000326354"/>
    </source>
</evidence>
<evidence type="ECO:0000313" key="1">
    <source>
        <dbReference type="EMBL" id="BBM84190.1"/>
    </source>
</evidence>
<dbReference type="Proteomes" id="UP000326354">
    <property type="component" value="Chromosome"/>
</dbReference>
<keyword evidence="2" id="KW-1185">Reference proteome</keyword>
<dbReference type="AlphaFoldDB" id="A0A5S9IMC9"/>